<protein>
    <recommendedName>
        <fullName evidence="7 18">Phosphatidate cytidylyltransferase</fullName>
        <ecNumber evidence="6 18">2.7.7.41</ecNumber>
    </recommendedName>
</protein>
<keyword evidence="17" id="KW-1208">Phospholipid metabolism</keyword>
<keyword evidence="13 19" id="KW-1133">Transmembrane helix</keyword>
<evidence type="ECO:0000256" key="10">
    <source>
        <dbReference type="ARBA" id="ARBA00022679"/>
    </source>
</evidence>
<organism evidence="20 21">
    <name type="scientific">Paracoccus sphaerophysae</name>
    <dbReference type="NCBI Taxonomy" id="690417"/>
    <lineage>
        <taxon>Bacteria</taxon>
        <taxon>Pseudomonadati</taxon>
        <taxon>Pseudomonadota</taxon>
        <taxon>Alphaproteobacteria</taxon>
        <taxon>Rhodobacterales</taxon>
        <taxon>Paracoccaceae</taxon>
        <taxon>Paracoccus</taxon>
    </lineage>
</organism>
<evidence type="ECO:0000256" key="2">
    <source>
        <dbReference type="ARBA" id="ARBA00004651"/>
    </source>
</evidence>
<evidence type="ECO:0000256" key="3">
    <source>
        <dbReference type="ARBA" id="ARBA00005119"/>
    </source>
</evidence>
<feature type="transmembrane region" description="Helical" evidence="19">
    <location>
        <begin position="121"/>
        <end position="141"/>
    </location>
</feature>
<evidence type="ECO:0000256" key="5">
    <source>
        <dbReference type="ARBA" id="ARBA00010185"/>
    </source>
</evidence>
<feature type="transmembrane region" description="Helical" evidence="19">
    <location>
        <begin position="257"/>
        <end position="277"/>
    </location>
</feature>
<dbReference type="PANTHER" id="PTHR46382:SF1">
    <property type="entry name" value="PHOSPHATIDATE CYTIDYLYLTRANSFERASE"/>
    <property type="match status" value="1"/>
</dbReference>
<proteinExistence type="inferred from homology"/>
<keyword evidence="9" id="KW-0444">Lipid biosynthesis</keyword>
<dbReference type="InterPro" id="IPR000374">
    <property type="entry name" value="PC_trans"/>
</dbReference>
<evidence type="ECO:0000256" key="19">
    <source>
        <dbReference type="SAM" id="Phobius"/>
    </source>
</evidence>
<dbReference type="GO" id="GO:0016024">
    <property type="term" value="P:CDP-diacylglycerol biosynthetic process"/>
    <property type="evidence" value="ECO:0007669"/>
    <property type="project" value="UniProtKB-UniPathway"/>
</dbReference>
<dbReference type="EC" id="2.7.7.41" evidence="6 18"/>
<dbReference type="GO" id="GO:0005886">
    <property type="term" value="C:plasma membrane"/>
    <property type="evidence" value="ECO:0007669"/>
    <property type="project" value="UniProtKB-SubCell"/>
</dbReference>
<dbReference type="STRING" id="690417.IC63_05725"/>
<evidence type="ECO:0000256" key="4">
    <source>
        <dbReference type="ARBA" id="ARBA00005189"/>
    </source>
</evidence>
<evidence type="ECO:0000313" key="21">
    <source>
        <dbReference type="Proteomes" id="UP000029917"/>
    </source>
</evidence>
<comment type="subcellular location">
    <subcellularLocation>
        <location evidence="2">Cell membrane</location>
        <topology evidence="2">Multi-pass membrane protein</topology>
    </subcellularLocation>
</comment>
<keyword evidence="15 19" id="KW-0472">Membrane</keyword>
<keyword evidence="21" id="KW-1185">Reference proteome</keyword>
<evidence type="ECO:0000256" key="7">
    <source>
        <dbReference type="ARBA" id="ARBA00019373"/>
    </source>
</evidence>
<comment type="pathway">
    <text evidence="4">Lipid metabolism.</text>
</comment>
<comment type="catalytic activity">
    <reaction evidence="1 18">
        <text>a 1,2-diacyl-sn-glycero-3-phosphate + CTP + H(+) = a CDP-1,2-diacyl-sn-glycerol + diphosphate</text>
        <dbReference type="Rhea" id="RHEA:16229"/>
        <dbReference type="ChEBI" id="CHEBI:15378"/>
        <dbReference type="ChEBI" id="CHEBI:33019"/>
        <dbReference type="ChEBI" id="CHEBI:37563"/>
        <dbReference type="ChEBI" id="CHEBI:58332"/>
        <dbReference type="ChEBI" id="CHEBI:58608"/>
        <dbReference type="EC" id="2.7.7.41"/>
    </reaction>
</comment>
<comment type="pathway">
    <text evidence="3 18">Phospholipid metabolism; CDP-diacylglycerol biosynthesis; CDP-diacylglycerol from sn-glycerol 3-phosphate: step 3/3.</text>
</comment>
<accession>A0A099FD61</accession>
<keyword evidence="16" id="KW-0594">Phospholipid biosynthesis</keyword>
<evidence type="ECO:0000256" key="17">
    <source>
        <dbReference type="ARBA" id="ARBA00023264"/>
    </source>
</evidence>
<evidence type="ECO:0000256" key="9">
    <source>
        <dbReference type="ARBA" id="ARBA00022516"/>
    </source>
</evidence>
<keyword evidence="10 18" id="KW-0808">Transferase</keyword>
<evidence type="ECO:0000256" key="15">
    <source>
        <dbReference type="ARBA" id="ARBA00023136"/>
    </source>
</evidence>
<dbReference type="GO" id="GO:0004605">
    <property type="term" value="F:phosphatidate cytidylyltransferase activity"/>
    <property type="evidence" value="ECO:0007669"/>
    <property type="project" value="UniProtKB-EC"/>
</dbReference>
<dbReference type="Pfam" id="PF01148">
    <property type="entry name" value="CTP_transf_1"/>
    <property type="match status" value="1"/>
</dbReference>
<evidence type="ECO:0000313" key="20">
    <source>
        <dbReference type="EMBL" id="KGJ08178.1"/>
    </source>
</evidence>
<evidence type="ECO:0000256" key="11">
    <source>
        <dbReference type="ARBA" id="ARBA00022692"/>
    </source>
</evidence>
<feature type="transmembrane region" description="Helical" evidence="19">
    <location>
        <begin position="77"/>
        <end position="109"/>
    </location>
</feature>
<evidence type="ECO:0000256" key="8">
    <source>
        <dbReference type="ARBA" id="ARBA00022475"/>
    </source>
</evidence>
<dbReference type="AlphaFoldDB" id="A0A099FD61"/>
<dbReference type="PROSITE" id="PS01315">
    <property type="entry name" value="CDS"/>
    <property type="match status" value="1"/>
</dbReference>
<evidence type="ECO:0000256" key="18">
    <source>
        <dbReference type="RuleBase" id="RU003938"/>
    </source>
</evidence>
<reference evidence="20 21" key="1">
    <citation type="submission" date="2014-09" db="EMBL/GenBank/DDBJ databases">
        <authorList>
            <person name="McGinnis J.M."/>
            <person name="Wolfgang W.J."/>
        </authorList>
    </citation>
    <scope>NUCLEOTIDE SEQUENCE [LARGE SCALE GENOMIC DNA]</scope>
    <source>
        <strain evidence="20 21">HAMBI 3106</strain>
    </source>
</reference>
<feature type="transmembrane region" description="Helical" evidence="19">
    <location>
        <begin position="187"/>
        <end position="212"/>
    </location>
</feature>
<feature type="transmembrane region" description="Helical" evidence="19">
    <location>
        <begin position="147"/>
        <end position="166"/>
    </location>
</feature>
<comment type="caution">
    <text evidence="20">The sequence shown here is derived from an EMBL/GenBank/DDBJ whole genome shotgun (WGS) entry which is preliminary data.</text>
</comment>
<evidence type="ECO:0000256" key="12">
    <source>
        <dbReference type="ARBA" id="ARBA00022695"/>
    </source>
</evidence>
<reference evidence="20 21" key="2">
    <citation type="submission" date="2014-10" db="EMBL/GenBank/DDBJ databases">
        <title>Paracoccus sanguinis sp. nov., isolated from clinical specimens of New York State patients.</title>
        <authorList>
            <person name="Mingle L.A."/>
            <person name="Cole J.A."/>
            <person name="Lapierre P."/>
            <person name="Musser K.A."/>
        </authorList>
    </citation>
    <scope>NUCLEOTIDE SEQUENCE [LARGE SCALE GENOMIC DNA]</scope>
    <source>
        <strain evidence="20 21">HAMBI 3106</strain>
    </source>
</reference>
<evidence type="ECO:0000256" key="16">
    <source>
        <dbReference type="ARBA" id="ARBA00023209"/>
    </source>
</evidence>
<keyword evidence="8" id="KW-1003">Cell membrane</keyword>
<evidence type="ECO:0000256" key="14">
    <source>
        <dbReference type="ARBA" id="ARBA00023098"/>
    </source>
</evidence>
<dbReference type="EMBL" id="JRKS01000012">
    <property type="protein sequence ID" value="KGJ08178.1"/>
    <property type="molecule type" value="Genomic_DNA"/>
</dbReference>
<evidence type="ECO:0000256" key="6">
    <source>
        <dbReference type="ARBA" id="ARBA00012487"/>
    </source>
</evidence>
<feature type="transmembrane region" description="Helical" evidence="19">
    <location>
        <begin position="12"/>
        <end position="30"/>
    </location>
</feature>
<evidence type="ECO:0000256" key="1">
    <source>
        <dbReference type="ARBA" id="ARBA00001698"/>
    </source>
</evidence>
<dbReference type="Proteomes" id="UP000029917">
    <property type="component" value="Unassembled WGS sequence"/>
</dbReference>
<name>A0A099FD61_9RHOB</name>
<sequence length="279" mass="28835">MSPPGRWVDLAQRVGSAMVILVLGTGLLLAPPWWSSVGLAILFGALIWELARLSAPSTVPLGEQFPEPRPRPGDARMAYLVALLAALVMAGTLLVSAWCALGFLVPLVLGLRIADPPLRPAFVGNAVLMALATAGLAWVRATHGQGTAWWIVILVVLSDVLGYFVGRSVGGPKFWPAISPKKTWSGTVAGWVGAVALGLALVAAGEAGWGALVAGPLLVFGGQMGDIAESWLKRRAQVKDSSQLIPGHGGLMDRFDAMGGSLAAALVMGLAGLLPTIGS</sequence>
<evidence type="ECO:0000256" key="13">
    <source>
        <dbReference type="ARBA" id="ARBA00022989"/>
    </source>
</evidence>
<gene>
    <name evidence="20" type="ORF">IC63_05725</name>
</gene>
<comment type="similarity">
    <text evidence="5 18">Belongs to the CDS family.</text>
</comment>
<keyword evidence="11 18" id="KW-0812">Transmembrane</keyword>
<dbReference type="PANTHER" id="PTHR46382">
    <property type="entry name" value="PHOSPHATIDATE CYTIDYLYLTRANSFERASE"/>
    <property type="match status" value="1"/>
</dbReference>
<keyword evidence="12 18" id="KW-0548">Nucleotidyltransferase</keyword>
<keyword evidence="14" id="KW-0443">Lipid metabolism</keyword>
<dbReference type="UniPathway" id="UPA00557">
    <property type="reaction ID" value="UER00614"/>
</dbReference>